<dbReference type="GO" id="GO:0004177">
    <property type="term" value="F:aminopeptidase activity"/>
    <property type="evidence" value="ECO:0007669"/>
    <property type="project" value="UniProtKB-KW"/>
</dbReference>
<dbReference type="GO" id="GO:0006508">
    <property type="term" value="P:proteolysis"/>
    <property type="evidence" value="ECO:0007669"/>
    <property type="project" value="InterPro"/>
</dbReference>
<evidence type="ECO:0000256" key="2">
    <source>
        <dbReference type="ARBA" id="ARBA00022825"/>
    </source>
</evidence>
<dbReference type="OrthoDB" id="9812921at2"/>
<gene>
    <name evidence="6" type="ORF">BD809_11199</name>
</gene>
<feature type="domain" description="Dipeptidylpeptidase IV N-terminal" evidence="5">
    <location>
        <begin position="191"/>
        <end position="280"/>
    </location>
</feature>
<sequence length="681" mass="76196">MKKAILCSLALFSLLTILTAQEKLTTFKDLDVFKIQYASDPQIAPDGDQIVYRRTGFDIMHDKSVGNLWILQADGTAHRKLTAREASESQPRWSPNGDRIAFVSSTDQGAEIFMYWVQTGQYARISQLERSPTSLTWSSDGTQLAFTMLVPQKPVVLAKLPQKPKGAKWAEKPRITNQLKHEADGRGHLEPGFSHIFVIPASGGSPRQITGGNFNHRSGLSWSPDGKHILFSANRNEDWEHDFRNSELYKVSVTEGTITTLTDRNGPDYAAVFSPDGNKIAYLGYDDKVQAYQLNQLYLMNSDGADKKVIQVALDRNLSNLQWDAKGNGLYFTYDDQGNSKIGYTDLDGKVTKLANNLGGTSIGRPYAGGSYSVSKKGTIIYTHTRPEYPADIALLKPKQKTPKLLTRLNDHWLSHRTLGKVEEVWYASSIDGRKIQGWLIKPPNYDATKAYPLLVENHGGPILNYGDRFSAELQLYAAAGYLVFYPNPRGSTSYGEEFGNLLYNNYPGEDYNDVMDGVDYLIKTGIADKEELYVTGGSAGGIMTAWIIGKNNRFKAAVVAKPVMNWISKTLVADNYYGYANYRYPGQPWENMETYWKFSPISLVGNIETPTMVMVGMNDLRTPPSEAKQLYHALKLRKIETVLVEIPGASHGIAKRPSQLITKVAHTLAWFDKYQKKTKE</sequence>
<feature type="chain" id="PRO_5024441690" evidence="3">
    <location>
        <begin position="23"/>
        <end position="681"/>
    </location>
</feature>
<keyword evidence="6" id="KW-0031">Aminopeptidase</keyword>
<dbReference type="GO" id="GO:0004252">
    <property type="term" value="F:serine-type endopeptidase activity"/>
    <property type="evidence" value="ECO:0007669"/>
    <property type="project" value="TreeGrafter"/>
</dbReference>
<keyword evidence="3" id="KW-0732">Signal</keyword>
<dbReference type="SUPFAM" id="SSF82171">
    <property type="entry name" value="DPP6 N-terminal domain-like"/>
    <property type="match status" value="1"/>
</dbReference>
<dbReference type="Proteomes" id="UP000324376">
    <property type="component" value="Unassembled WGS sequence"/>
</dbReference>
<keyword evidence="1" id="KW-0378">Hydrolase</keyword>
<dbReference type="Gene3D" id="3.40.50.1820">
    <property type="entry name" value="alpha/beta hydrolase"/>
    <property type="match status" value="1"/>
</dbReference>
<organism evidence="6 7">
    <name type="scientific">Aquimarina intermedia</name>
    <dbReference type="NCBI Taxonomy" id="350814"/>
    <lineage>
        <taxon>Bacteria</taxon>
        <taxon>Pseudomonadati</taxon>
        <taxon>Bacteroidota</taxon>
        <taxon>Flavobacteriia</taxon>
        <taxon>Flavobacteriales</taxon>
        <taxon>Flavobacteriaceae</taxon>
        <taxon>Aquimarina</taxon>
    </lineage>
</organism>
<keyword evidence="2" id="KW-0720">Serine protease</keyword>
<dbReference type="Gene3D" id="2.120.10.30">
    <property type="entry name" value="TolB, C-terminal domain"/>
    <property type="match status" value="2"/>
</dbReference>
<evidence type="ECO:0000259" key="4">
    <source>
        <dbReference type="Pfam" id="PF00326"/>
    </source>
</evidence>
<dbReference type="Pfam" id="PF07676">
    <property type="entry name" value="PD40"/>
    <property type="match status" value="1"/>
</dbReference>
<dbReference type="Pfam" id="PF00326">
    <property type="entry name" value="Peptidase_S9"/>
    <property type="match status" value="1"/>
</dbReference>
<dbReference type="SUPFAM" id="SSF53474">
    <property type="entry name" value="alpha/beta-Hydrolases"/>
    <property type="match status" value="1"/>
</dbReference>
<evidence type="ECO:0000313" key="6">
    <source>
        <dbReference type="EMBL" id="TYP70930.1"/>
    </source>
</evidence>
<dbReference type="AlphaFoldDB" id="A0A5S5BXR7"/>
<keyword evidence="6" id="KW-0645">Protease</keyword>
<evidence type="ECO:0000313" key="7">
    <source>
        <dbReference type="Proteomes" id="UP000324376"/>
    </source>
</evidence>
<reference evidence="6 7" key="1">
    <citation type="submission" date="2019-07" db="EMBL/GenBank/DDBJ databases">
        <title>Genomic Encyclopedia of Archaeal and Bacterial Type Strains, Phase II (KMG-II): from individual species to whole genera.</title>
        <authorList>
            <person name="Goeker M."/>
        </authorList>
    </citation>
    <scope>NUCLEOTIDE SEQUENCE [LARGE SCALE GENOMIC DNA]</scope>
    <source>
        <strain evidence="6 7">DSM 17527</strain>
    </source>
</reference>
<dbReference type="Pfam" id="PF00930">
    <property type="entry name" value="DPPIV_N"/>
    <property type="match status" value="1"/>
</dbReference>
<evidence type="ECO:0000259" key="5">
    <source>
        <dbReference type="Pfam" id="PF00930"/>
    </source>
</evidence>
<keyword evidence="7" id="KW-1185">Reference proteome</keyword>
<dbReference type="InterPro" id="IPR002469">
    <property type="entry name" value="Peptidase_S9B_N"/>
</dbReference>
<dbReference type="InterPro" id="IPR011042">
    <property type="entry name" value="6-blade_b-propeller_TolB-like"/>
</dbReference>
<dbReference type="InterPro" id="IPR029058">
    <property type="entry name" value="AB_hydrolase_fold"/>
</dbReference>
<dbReference type="RefSeq" id="WP_148783630.1">
    <property type="nucleotide sequence ID" value="NZ_VNHU01000011.1"/>
</dbReference>
<dbReference type="InterPro" id="IPR001375">
    <property type="entry name" value="Peptidase_S9_cat"/>
</dbReference>
<dbReference type="EMBL" id="VNHU01000011">
    <property type="protein sequence ID" value="TYP70930.1"/>
    <property type="molecule type" value="Genomic_DNA"/>
</dbReference>
<comment type="caution">
    <text evidence="6">The sequence shown here is derived from an EMBL/GenBank/DDBJ whole genome shotgun (WGS) entry which is preliminary data.</text>
</comment>
<feature type="domain" description="Peptidase S9 prolyl oligopeptidase catalytic" evidence="4">
    <location>
        <begin position="469"/>
        <end position="678"/>
    </location>
</feature>
<evidence type="ECO:0000256" key="1">
    <source>
        <dbReference type="ARBA" id="ARBA00022801"/>
    </source>
</evidence>
<feature type="signal peptide" evidence="3">
    <location>
        <begin position="1"/>
        <end position="22"/>
    </location>
</feature>
<dbReference type="InterPro" id="IPR011659">
    <property type="entry name" value="WD40"/>
</dbReference>
<accession>A0A5S5BXR7</accession>
<proteinExistence type="predicted"/>
<name>A0A5S5BXR7_9FLAO</name>
<protein>
    <submittedName>
        <fullName evidence="6">Dipeptidyl aminopeptidase/acylaminoacyl peptidase</fullName>
    </submittedName>
</protein>
<dbReference type="PANTHER" id="PTHR42776:SF27">
    <property type="entry name" value="DIPEPTIDYL PEPTIDASE FAMILY MEMBER 6"/>
    <property type="match status" value="1"/>
</dbReference>
<dbReference type="PANTHER" id="PTHR42776">
    <property type="entry name" value="SERINE PEPTIDASE S9 FAMILY MEMBER"/>
    <property type="match status" value="1"/>
</dbReference>
<evidence type="ECO:0000256" key="3">
    <source>
        <dbReference type="SAM" id="SignalP"/>
    </source>
</evidence>